<proteinExistence type="predicted"/>
<dbReference type="Pfam" id="PF00005">
    <property type="entry name" value="ABC_tran"/>
    <property type="match status" value="1"/>
</dbReference>
<dbReference type="RefSeq" id="WP_062183833.1">
    <property type="nucleotide sequence ID" value="NZ_BBXL01000023.1"/>
</dbReference>
<dbReference type="OrthoDB" id="9801987at2"/>
<evidence type="ECO:0000259" key="4">
    <source>
        <dbReference type="PROSITE" id="PS50893"/>
    </source>
</evidence>
<dbReference type="PANTHER" id="PTHR42939">
    <property type="entry name" value="ABC TRANSPORTER ATP-BINDING PROTEIN ALBC-RELATED"/>
    <property type="match status" value="1"/>
</dbReference>
<dbReference type="InterPro" id="IPR017871">
    <property type="entry name" value="ABC_transporter-like_CS"/>
</dbReference>
<dbReference type="Proteomes" id="UP000184480">
    <property type="component" value="Unassembled WGS sequence"/>
</dbReference>
<dbReference type="InterPro" id="IPR027417">
    <property type="entry name" value="P-loop_NTPase"/>
</dbReference>
<dbReference type="PANTHER" id="PTHR42939:SF1">
    <property type="entry name" value="ABC TRANSPORTER ATP-BINDING PROTEIN ALBC-RELATED"/>
    <property type="match status" value="1"/>
</dbReference>
<keyword evidence="3" id="KW-0067">ATP-binding</keyword>
<evidence type="ECO:0000256" key="3">
    <source>
        <dbReference type="ARBA" id="ARBA00022840"/>
    </source>
</evidence>
<dbReference type="PROSITE" id="PS50893">
    <property type="entry name" value="ABC_TRANSPORTER_2"/>
    <property type="match status" value="1"/>
</dbReference>
<dbReference type="SMART" id="SM00382">
    <property type="entry name" value="AAA"/>
    <property type="match status" value="1"/>
</dbReference>
<dbReference type="GO" id="GO:0016887">
    <property type="term" value="F:ATP hydrolysis activity"/>
    <property type="evidence" value="ECO:0007669"/>
    <property type="project" value="InterPro"/>
</dbReference>
<dbReference type="STRING" id="1346286.SAMN05444362_107191"/>
<accession>A0A1M5CJH4</accession>
<keyword evidence="6" id="KW-1185">Reference proteome</keyword>
<dbReference type="InterPro" id="IPR051782">
    <property type="entry name" value="ABC_Transporter_VariousFunc"/>
</dbReference>
<name>A0A1M5CJH4_9BACT</name>
<evidence type="ECO:0000313" key="6">
    <source>
        <dbReference type="Proteomes" id="UP000184480"/>
    </source>
</evidence>
<dbReference type="InterPro" id="IPR003593">
    <property type="entry name" value="AAA+_ATPase"/>
</dbReference>
<evidence type="ECO:0000256" key="2">
    <source>
        <dbReference type="ARBA" id="ARBA00022741"/>
    </source>
</evidence>
<sequence length="229" mass="25550">MIEICDISKDYGKEKALNSISFSLKKGEITAFLGPNGAGKTTLMNILAGVLQPSSGKILYDNEDISANPVKIKSKTGYLPEYNPLYEDMYVREYLEYAAAFYLPKKEIQGRVSEMIETTGLKDEYRKKIGALSYGNKKRVGLAQALIHNPDILILDEPTNGLDPNQHQKIKALITEISPSKIVLFSSHRFDDVEGIASHYLILNKGNLVLNDRADNIASIENSFYDLTK</sequence>
<keyword evidence="2" id="KW-0547">Nucleotide-binding</keyword>
<gene>
    <name evidence="5" type="ORF">SAMN05444362_107191</name>
</gene>
<dbReference type="GO" id="GO:0005524">
    <property type="term" value="F:ATP binding"/>
    <property type="evidence" value="ECO:0007669"/>
    <property type="project" value="UniProtKB-KW"/>
</dbReference>
<evidence type="ECO:0000256" key="1">
    <source>
        <dbReference type="ARBA" id="ARBA00022448"/>
    </source>
</evidence>
<dbReference type="Gene3D" id="3.40.50.300">
    <property type="entry name" value="P-loop containing nucleotide triphosphate hydrolases"/>
    <property type="match status" value="1"/>
</dbReference>
<reference evidence="6" key="1">
    <citation type="submission" date="2016-11" db="EMBL/GenBank/DDBJ databases">
        <authorList>
            <person name="Varghese N."/>
            <person name="Submissions S."/>
        </authorList>
    </citation>
    <scope>NUCLEOTIDE SEQUENCE [LARGE SCALE GENOMIC DNA]</scope>
    <source>
        <strain evidence="6">DSM 27370</strain>
    </source>
</reference>
<dbReference type="SUPFAM" id="SSF52540">
    <property type="entry name" value="P-loop containing nucleoside triphosphate hydrolases"/>
    <property type="match status" value="1"/>
</dbReference>
<evidence type="ECO:0000313" key="5">
    <source>
        <dbReference type="EMBL" id="SHF54860.1"/>
    </source>
</evidence>
<dbReference type="AlphaFoldDB" id="A0A1M5CJH4"/>
<keyword evidence="1" id="KW-0813">Transport</keyword>
<dbReference type="EMBL" id="FQUC01000007">
    <property type="protein sequence ID" value="SHF54860.1"/>
    <property type="molecule type" value="Genomic_DNA"/>
</dbReference>
<feature type="domain" description="ABC transporter" evidence="4">
    <location>
        <begin position="2"/>
        <end position="229"/>
    </location>
</feature>
<organism evidence="5 6">
    <name type="scientific">Dysgonomonas macrotermitis</name>
    <dbReference type="NCBI Taxonomy" id="1346286"/>
    <lineage>
        <taxon>Bacteria</taxon>
        <taxon>Pseudomonadati</taxon>
        <taxon>Bacteroidota</taxon>
        <taxon>Bacteroidia</taxon>
        <taxon>Bacteroidales</taxon>
        <taxon>Dysgonomonadaceae</taxon>
        <taxon>Dysgonomonas</taxon>
    </lineage>
</organism>
<dbReference type="InterPro" id="IPR003439">
    <property type="entry name" value="ABC_transporter-like_ATP-bd"/>
</dbReference>
<protein>
    <submittedName>
        <fullName evidence="5">Protein involved in gliding motility GldA</fullName>
    </submittedName>
</protein>
<dbReference type="PROSITE" id="PS00211">
    <property type="entry name" value="ABC_TRANSPORTER_1"/>
    <property type="match status" value="1"/>
</dbReference>